<dbReference type="InterPro" id="IPR011527">
    <property type="entry name" value="ABC1_TM_dom"/>
</dbReference>
<dbReference type="FunFam" id="3.40.50.300:FF:000221">
    <property type="entry name" value="Multidrug ABC transporter ATP-binding protein"/>
    <property type="match status" value="1"/>
</dbReference>
<dbReference type="InterPro" id="IPR017871">
    <property type="entry name" value="ABC_transporter-like_CS"/>
</dbReference>
<keyword evidence="7 9" id="KW-1133">Transmembrane helix</keyword>
<dbReference type="InterPro" id="IPR027417">
    <property type="entry name" value="P-loop_NTPase"/>
</dbReference>
<evidence type="ECO:0000256" key="2">
    <source>
        <dbReference type="ARBA" id="ARBA00022448"/>
    </source>
</evidence>
<dbReference type="Gene3D" id="1.20.1560.10">
    <property type="entry name" value="ABC transporter type 1, transmembrane domain"/>
    <property type="match status" value="1"/>
</dbReference>
<keyword evidence="8 9" id="KW-0472">Membrane</keyword>
<comment type="subcellular location">
    <subcellularLocation>
        <location evidence="1">Cell membrane</location>
        <topology evidence="1">Multi-pass membrane protein</topology>
    </subcellularLocation>
</comment>
<evidence type="ECO:0000256" key="6">
    <source>
        <dbReference type="ARBA" id="ARBA00022840"/>
    </source>
</evidence>
<dbReference type="EMBL" id="FNEV01000004">
    <property type="protein sequence ID" value="SDJ34019.1"/>
    <property type="molecule type" value="Genomic_DNA"/>
</dbReference>
<evidence type="ECO:0000313" key="12">
    <source>
        <dbReference type="EMBL" id="SDJ34019.1"/>
    </source>
</evidence>
<dbReference type="InterPro" id="IPR039421">
    <property type="entry name" value="Type_1_exporter"/>
</dbReference>
<feature type="transmembrane region" description="Helical" evidence="9">
    <location>
        <begin position="157"/>
        <end position="178"/>
    </location>
</feature>
<dbReference type="GO" id="GO:0016887">
    <property type="term" value="F:ATP hydrolysis activity"/>
    <property type="evidence" value="ECO:0007669"/>
    <property type="project" value="InterPro"/>
</dbReference>
<dbReference type="GO" id="GO:0005524">
    <property type="term" value="F:ATP binding"/>
    <property type="evidence" value="ECO:0007669"/>
    <property type="project" value="UniProtKB-KW"/>
</dbReference>
<accession>A0A1G8SXM7</accession>
<evidence type="ECO:0000256" key="7">
    <source>
        <dbReference type="ARBA" id="ARBA00022989"/>
    </source>
</evidence>
<evidence type="ECO:0000256" key="1">
    <source>
        <dbReference type="ARBA" id="ARBA00004651"/>
    </source>
</evidence>
<dbReference type="PANTHER" id="PTHR43394">
    <property type="entry name" value="ATP-DEPENDENT PERMEASE MDL1, MITOCHONDRIAL"/>
    <property type="match status" value="1"/>
</dbReference>
<sequence length="569" mass="63426">MKLLLRYVSNYKQAAIFAILLMLIELVVELFQPLIMGKIIDEGILQEDYQTVIVWGGVLVLLSLAAFAAGITNSFFAAKASQGTGHDLRRDVFGKVQKFAGGNFDQYSTPNLVTRMTTDVVQIQNFLFLFTRIGLRAPLFIIFSLVMAFTVHTGMALILLIATPVMAGFMFFVSVKGVKLFRLVQRKLDGVNRIIRENLTAIRVIKGFNRTSHEEERFHGINDSLRHTNKQALWLMEFAMPTLMLLMNIVIVVLLVFGAGELPTGGAEPGELVAIVNYATRMMVNFSMFTFLIMVFSRGQASSDRIAHVLEEETPGFLDEKGKDKPSLQGEIEFRDVSAHRGEEVLDLVSFHNGAGETVGILGETGAGKSTLLHLIPRLLEKEKGEILVDGQNLESLDVYHLRRQISLVPQEVHLFSGTIRENIRFGKPGASDEEVKSAAEKAQIHEFVTTLPEGYDTKIGQKGVNFSGGQKQRLSIARALVRHPRILILDDSTSALDANTEAKLLSILQKEECTVFMTAQKISSLLEADRILVMQDGTVKAEGTHRELLRDNDYYRSVYDSQREEESG</sequence>
<dbReference type="PROSITE" id="PS50893">
    <property type="entry name" value="ABC_TRANSPORTER_2"/>
    <property type="match status" value="1"/>
</dbReference>
<feature type="transmembrane region" description="Helical" evidence="9">
    <location>
        <begin position="133"/>
        <end position="151"/>
    </location>
</feature>
<dbReference type="InterPro" id="IPR003593">
    <property type="entry name" value="AAA+_ATPase"/>
</dbReference>
<reference evidence="13" key="1">
    <citation type="submission" date="2016-10" db="EMBL/GenBank/DDBJ databases">
        <authorList>
            <person name="Varghese N."/>
            <person name="Submissions S."/>
        </authorList>
    </citation>
    <scope>NUCLEOTIDE SEQUENCE [LARGE SCALE GENOMIC DNA]</scope>
    <source>
        <strain evidence="13">DSM 4771</strain>
    </source>
</reference>
<dbReference type="SUPFAM" id="SSF90123">
    <property type="entry name" value="ABC transporter transmembrane region"/>
    <property type="match status" value="1"/>
</dbReference>
<keyword evidence="2" id="KW-0813">Transport</keyword>
<evidence type="ECO:0000256" key="8">
    <source>
        <dbReference type="ARBA" id="ARBA00023136"/>
    </source>
</evidence>
<dbReference type="PROSITE" id="PS50929">
    <property type="entry name" value="ABC_TM1F"/>
    <property type="match status" value="1"/>
</dbReference>
<dbReference type="Proteomes" id="UP000199225">
    <property type="component" value="Unassembled WGS sequence"/>
</dbReference>
<dbReference type="Pfam" id="PF00664">
    <property type="entry name" value="ABC_membrane"/>
    <property type="match status" value="1"/>
</dbReference>
<evidence type="ECO:0000256" key="4">
    <source>
        <dbReference type="ARBA" id="ARBA00022692"/>
    </source>
</evidence>
<dbReference type="OrthoDB" id="9770415at2"/>
<feature type="transmembrane region" description="Helical" evidence="9">
    <location>
        <begin position="278"/>
        <end position="296"/>
    </location>
</feature>
<dbReference type="CDD" id="cd18548">
    <property type="entry name" value="ABC_6TM_Tm287_like"/>
    <property type="match status" value="1"/>
</dbReference>
<dbReference type="AlphaFoldDB" id="A0A1G8SXM7"/>
<dbReference type="STRING" id="86666.SAMN04490247_1584"/>
<organism evidence="12 13">
    <name type="scientific">Salimicrobium halophilum</name>
    <dbReference type="NCBI Taxonomy" id="86666"/>
    <lineage>
        <taxon>Bacteria</taxon>
        <taxon>Bacillati</taxon>
        <taxon>Bacillota</taxon>
        <taxon>Bacilli</taxon>
        <taxon>Bacillales</taxon>
        <taxon>Bacillaceae</taxon>
        <taxon>Salimicrobium</taxon>
    </lineage>
</organism>
<evidence type="ECO:0000259" key="11">
    <source>
        <dbReference type="PROSITE" id="PS50929"/>
    </source>
</evidence>
<dbReference type="SUPFAM" id="SSF52540">
    <property type="entry name" value="P-loop containing nucleoside triphosphate hydrolases"/>
    <property type="match status" value="1"/>
</dbReference>
<feature type="transmembrane region" description="Helical" evidence="9">
    <location>
        <begin position="12"/>
        <end position="32"/>
    </location>
</feature>
<gene>
    <name evidence="12" type="ORF">SAMN04490247_1584</name>
</gene>
<dbReference type="InterPro" id="IPR036640">
    <property type="entry name" value="ABC1_TM_sf"/>
</dbReference>
<keyword evidence="3" id="KW-1003">Cell membrane</keyword>
<keyword evidence="6 12" id="KW-0067">ATP-binding</keyword>
<feature type="domain" description="ABC transmembrane type-1" evidence="11">
    <location>
        <begin position="16"/>
        <end position="298"/>
    </location>
</feature>
<evidence type="ECO:0000256" key="3">
    <source>
        <dbReference type="ARBA" id="ARBA00022475"/>
    </source>
</evidence>
<dbReference type="Gene3D" id="3.40.50.300">
    <property type="entry name" value="P-loop containing nucleotide triphosphate hydrolases"/>
    <property type="match status" value="1"/>
</dbReference>
<dbReference type="GO" id="GO:0015421">
    <property type="term" value="F:ABC-type oligopeptide transporter activity"/>
    <property type="evidence" value="ECO:0007669"/>
    <property type="project" value="TreeGrafter"/>
</dbReference>
<feature type="transmembrane region" description="Helical" evidence="9">
    <location>
        <begin position="234"/>
        <end position="258"/>
    </location>
</feature>
<keyword evidence="5" id="KW-0547">Nucleotide-binding</keyword>
<dbReference type="GO" id="GO:0005886">
    <property type="term" value="C:plasma membrane"/>
    <property type="evidence" value="ECO:0007669"/>
    <property type="project" value="UniProtKB-SubCell"/>
</dbReference>
<evidence type="ECO:0000313" key="13">
    <source>
        <dbReference type="Proteomes" id="UP000199225"/>
    </source>
</evidence>
<protein>
    <submittedName>
        <fullName evidence="12">ATP-binding cassette, subfamily B</fullName>
    </submittedName>
</protein>
<proteinExistence type="predicted"/>
<dbReference type="PANTHER" id="PTHR43394:SF1">
    <property type="entry name" value="ATP-BINDING CASSETTE SUB-FAMILY B MEMBER 10, MITOCHONDRIAL"/>
    <property type="match status" value="1"/>
</dbReference>
<dbReference type="Pfam" id="PF00005">
    <property type="entry name" value="ABC_tran"/>
    <property type="match status" value="1"/>
</dbReference>
<dbReference type="RefSeq" id="WP_093193335.1">
    <property type="nucleotide sequence ID" value="NZ_FNEV01000004.1"/>
</dbReference>
<feature type="domain" description="ABC transporter" evidence="10">
    <location>
        <begin position="328"/>
        <end position="562"/>
    </location>
</feature>
<evidence type="ECO:0000256" key="5">
    <source>
        <dbReference type="ARBA" id="ARBA00022741"/>
    </source>
</evidence>
<name>A0A1G8SXM7_9BACI</name>
<dbReference type="SMART" id="SM00382">
    <property type="entry name" value="AAA"/>
    <property type="match status" value="1"/>
</dbReference>
<dbReference type="PROSITE" id="PS00211">
    <property type="entry name" value="ABC_TRANSPORTER_1"/>
    <property type="match status" value="1"/>
</dbReference>
<feature type="transmembrane region" description="Helical" evidence="9">
    <location>
        <begin position="52"/>
        <end position="76"/>
    </location>
</feature>
<evidence type="ECO:0000259" key="10">
    <source>
        <dbReference type="PROSITE" id="PS50893"/>
    </source>
</evidence>
<evidence type="ECO:0000256" key="9">
    <source>
        <dbReference type="SAM" id="Phobius"/>
    </source>
</evidence>
<dbReference type="InterPro" id="IPR003439">
    <property type="entry name" value="ABC_transporter-like_ATP-bd"/>
</dbReference>
<keyword evidence="13" id="KW-1185">Reference proteome</keyword>
<keyword evidence="4 9" id="KW-0812">Transmembrane</keyword>